<accession>A0A934KHE7</accession>
<organism evidence="1 2">
    <name type="scientific">Candidatus Amunia macphersoniae</name>
    <dbReference type="NCBI Taxonomy" id="3127014"/>
    <lineage>
        <taxon>Bacteria</taxon>
        <taxon>Bacillati</taxon>
        <taxon>Candidatus Dormiibacterota</taxon>
        <taxon>Candidatus Dormibacteria</taxon>
        <taxon>Candidatus Aeolococcales</taxon>
        <taxon>Candidatus Aeolococcaceae</taxon>
        <taxon>Candidatus Amunia</taxon>
    </lineage>
</organism>
<protein>
    <submittedName>
        <fullName evidence="1">Type II toxin-antitoxin system RelE/ParE family toxin</fullName>
    </submittedName>
</protein>
<gene>
    <name evidence="1" type="ORF">JF887_14675</name>
</gene>
<dbReference type="InterPro" id="IPR009241">
    <property type="entry name" value="HigB-like"/>
</dbReference>
<reference evidence="1 2" key="1">
    <citation type="submission" date="2020-10" db="EMBL/GenBank/DDBJ databases">
        <title>Ca. Dormibacterota MAGs.</title>
        <authorList>
            <person name="Montgomery K."/>
        </authorList>
    </citation>
    <scope>NUCLEOTIDE SEQUENCE [LARGE SCALE GENOMIC DNA]</scope>
    <source>
        <strain evidence="1">Mitchell_Peninsula_5</strain>
    </source>
</reference>
<evidence type="ECO:0000313" key="1">
    <source>
        <dbReference type="EMBL" id="MBJ7610649.1"/>
    </source>
</evidence>
<comment type="caution">
    <text evidence="1">The sequence shown here is derived from an EMBL/GenBank/DDBJ whole genome shotgun (WGS) entry which is preliminary data.</text>
</comment>
<dbReference type="EMBL" id="JAEKNN010000071">
    <property type="protein sequence ID" value="MBJ7610649.1"/>
    <property type="molecule type" value="Genomic_DNA"/>
</dbReference>
<dbReference type="Proteomes" id="UP000614410">
    <property type="component" value="Unassembled WGS sequence"/>
</dbReference>
<evidence type="ECO:0000313" key="2">
    <source>
        <dbReference type="Proteomes" id="UP000614410"/>
    </source>
</evidence>
<dbReference type="Pfam" id="PF05973">
    <property type="entry name" value="Gp49"/>
    <property type="match status" value="1"/>
</dbReference>
<name>A0A934KHE7_9BACT</name>
<proteinExistence type="predicted"/>
<dbReference type="AlphaFoldDB" id="A0A934KHE7"/>
<sequence length="121" mass="13570">MTETRRQWRDYRTAGGQRPVHKFIAGLSVADAVAVAAAMKDVRAEGPSAARHLRGDIYEVRADAEHATYRVLFSAEGRWSHVLLALEAFSKKSPATPPRLIVLAEKRLRDWRSRAQHPGNL</sequence>